<evidence type="ECO:0000256" key="5">
    <source>
        <dbReference type="PROSITE-ProRule" id="PRU01356"/>
    </source>
</evidence>
<feature type="disulfide bond" evidence="5">
    <location>
        <begin position="56"/>
        <end position="63"/>
    </location>
</feature>
<keyword evidence="9" id="KW-1185">Reference proteome</keyword>
<protein>
    <submittedName>
        <fullName evidence="8">Rbt5 protein</fullName>
    </submittedName>
</protein>
<feature type="compositionally biased region" description="Acidic residues" evidence="6">
    <location>
        <begin position="162"/>
        <end position="181"/>
    </location>
</feature>
<feature type="disulfide bond" evidence="5">
    <location>
        <begin position="46"/>
        <end position="77"/>
    </location>
</feature>
<dbReference type="RefSeq" id="XP_003870015.1">
    <property type="nucleotide sequence ID" value="XM_003869966.1"/>
</dbReference>
<keyword evidence="3" id="KW-0732">Signal</keyword>
<keyword evidence="5" id="KW-0479">Metal-binding</keyword>
<evidence type="ECO:0000256" key="6">
    <source>
        <dbReference type="SAM" id="MobiDB-lite"/>
    </source>
</evidence>
<dbReference type="Pfam" id="PF05730">
    <property type="entry name" value="CFEM"/>
    <property type="match status" value="1"/>
</dbReference>
<dbReference type="EMBL" id="HE681723">
    <property type="protein sequence ID" value="CCG23884.1"/>
    <property type="molecule type" value="Genomic_DNA"/>
</dbReference>
<feature type="compositionally biased region" description="Low complexity" evidence="6">
    <location>
        <begin position="130"/>
        <end position="145"/>
    </location>
</feature>
<feature type="binding site" description="axial binding residue" evidence="5">
    <location>
        <position position="60"/>
    </location>
    <ligand>
        <name>heme</name>
        <dbReference type="ChEBI" id="CHEBI:30413"/>
    </ligand>
    <ligandPart>
        <name>Fe</name>
        <dbReference type="ChEBI" id="CHEBI:18248"/>
    </ligandPart>
</feature>
<evidence type="ECO:0000256" key="2">
    <source>
        <dbReference type="ARBA" id="ARBA00022525"/>
    </source>
</evidence>
<name>H8X7U8_CANO9</name>
<dbReference type="eggNOG" id="ENOG502SFDE">
    <property type="taxonomic scope" value="Eukaryota"/>
</dbReference>
<dbReference type="GO" id="GO:0005576">
    <property type="term" value="C:extracellular region"/>
    <property type="evidence" value="ECO:0007669"/>
    <property type="project" value="UniProtKB-SubCell"/>
</dbReference>
<evidence type="ECO:0000259" key="7">
    <source>
        <dbReference type="PROSITE" id="PS52012"/>
    </source>
</evidence>
<gene>
    <name evidence="8" type="ORF">CORT_0E02950</name>
</gene>
<keyword evidence="2" id="KW-0964">Secreted</keyword>
<dbReference type="Proteomes" id="UP000005018">
    <property type="component" value="Chromosome 5"/>
</dbReference>
<sequence length="305" mass="31846">MDAITTIIDTEAENPYATFPSVPITASINGFADRIYDQLPECAKACMFESTGSTPCPYWDTGCLCVMPQFGGAIGQCVADNCQGDAIGSVEYLATSICSSAGVWDPYWFIPESVSEALASAAAVVVEAETTTATTDEETVAATDAQEGSSVDFAATQPTETDAPDESQVGEETEETGEKEEESNGKGAETGNGEEQSGEGEQIGEEQSGEEGEEGEEDEEKNNDPNESATKEESEITETPEEWDGATNENGEPKTQEEYSTSIDAGDNSVDAAAEAASIASELENEAIAQGAAFGGIIIVLAALI</sequence>
<dbReference type="AlphaFoldDB" id="H8X7U8"/>
<proteinExistence type="predicted"/>
<feature type="compositionally biased region" description="Acidic residues" evidence="6">
    <location>
        <begin position="196"/>
        <end position="221"/>
    </location>
</feature>
<feature type="compositionally biased region" description="Acidic residues" evidence="6">
    <location>
        <begin position="235"/>
        <end position="244"/>
    </location>
</feature>
<dbReference type="GO" id="GO:0046872">
    <property type="term" value="F:metal ion binding"/>
    <property type="evidence" value="ECO:0007669"/>
    <property type="project" value="UniProtKB-UniRule"/>
</dbReference>
<feature type="domain" description="CFEM" evidence="7">
    <location>
        <begin position="14"/>
        <end position="125"/>
    </location>
</feature>
<accession>H8X7U8</accession>
<comment type="subcellular location">
    <subcellularLocation>
        <location evidence="1">Secreted</location>
    </subcellularLocation>
</comment>
<dbReference type="GeneID" id="14540835"/>
<evidence type="ECO:0000256" key="1">
    <source>
        <dbReference type="ARBA" id="ARBA00004613"/>
    </source>
</evidence>
<dbReference type="OrthoDB" id="2496787at2759"/>
<feature type="region of interest" description="Disordered" evidence="6">
    <location>
        <begin position="130"/>
        <end position="272"/>
    </location>
</feature>
<keyword evidence="5" id="KW-0349">Heme</keyword>
<feature type="compositionally biased region" description="Low complexity" evidence="6">
    <location>
        <begin position="185"/>
        <end position="195"/>
    </location>
</feature>
<evidence type="ECO:0000313" key="8">
    <source>
        <dbReference type="EMBL" id="CCG23884.1"/>
    </source>
</evidence>
<dbReference type="KEGG" id="cot:CORT_0E02950"/>
<feature type="disulfide bond" evidence="5">
    <location>
        <begin position="65"/>
        <end position="98"/>
    </location>
</feature>
<evidence type="ECO:0000313" key="9">
    <source>
        <dbReference type="Proteomes" id="UP000005018"/>
    </source>
</evidence>
<dbReference type="HOGENOM" id="CLU_079397_0_0_1"/>
<feature type="disulfide bond" evidence="5">
    <location>
        <begin position="42"/>
        <end position="82"/>
    </location>
</feature>
<organism evidence="8 9">
    <name type="scientific">Candida orthopsilosis (strain 90-125)</name>
    <name type="common">Yeast</name>
    <dbReference type="NCBI Taxonomy" id="1136231"/>
    <lineage>
        <taxon>Eukaryota</taxon>
        <taxon>Fungi</taxon>
        <taxon>Dikarya</taxon>
        <taxon>Ascomycota</taxon>
        <taxon>Saccharomycotina</taxon>
        <taxon>Pichiomycetes</taxon>
        <taxon>Debaryomycetaceae</taxon>
        <taxon>Candida/Lodderomyces clade</taxon>
        <taxon>Candida</taxon>
    </lineage>
</organism>
<evidence type="ECO:0000256" key="4">
    <source>
        <dbReference type="ARBA" id="ARBA00023157"/>
    </source>
</evidence>
<evidence type="ECO:0000256" key="3">
    <source>
        <dbReference type="ARBA" id="ARBA00022729"/>
    </source>
</evidence>
<dbReference type="SMART" id="SM00747">
    <property type="entry name" value="CFEM"/>
    <property type="match status" value="1"/>
</dbReference>
<reference evidence="8 9" key="1">
    <citation type="journal article" date="2012" name="PLoS ONE">
        <title>Sequence and analysis of the genome of the pathogenic yeast Candida orthopsilosis.</title>
        <authorList>
            <person name="Riccombeni A."/>
            <person name="Vidanes G."/>
            <person name="Proux-Wera E."/>
            <person name="Wolfe K.H."/>
            <person name="Butler G."/>
        </authorList>
    </citation>
    <scope>NUCLEOTIDE SEQUENCE [LARGE SCALE GENOMIC DNA]</scope>
    <source>
        <strain evidence="8 9">Co 90-125</strain>
    </source>
</reference>
<dbReference type="PROSITE" id="PS52012">
    <property type="entry name" value="CFEM"/>
    <property type="match status" value="1"/>
</dbReference>
<keyword evidence="4 5" id="KW-1015">Disulfide bond</keyword>
<keyword evidence="5" id="KW-0408">Iron</keyword>
<dbReference type="InterPro" id="IPR008427">
    <property type="entry name" value="Extracellular_membr_CFEM_dom"/>
</dbReference>